<keyword evidence="2" id="KW-1185">Reference proteome</keyword>
<name>A0A8J4R2R8_9ROSI</name>
<proteinExistence type="predicted"/>
<dbReference type="Proteomes" id="UP000737018">
    <property type="component" value="Unassembled WGS sequence"/>
</dbReference>
<gene>
    <name evidence="1" type="ORF">CMV_019594</name>
</gene>
<comment type="caution">
    <text evidence="1">The sequence shown here is derived from an EMBL/GenBank/DDBJ whole genome shotgun (WGS) entry which is preliminary data.</text>
</comment>
<sequence>MLAADSLKIGDQWPKISHIPNIEIDGRTVRRDDIQCKIKILVGLGHCKSHQFRAPSVIHSQEYIQGAICPITFCSFNPFSSLSSTRLMNLLGKQRRKEIESFTYFLPKLLSSSKICSHGSPDFGSSSPLSTSYGSDASEGLTLKHQELLRSQQAHKPGTGKKKLEASPDSIQCGLLQSSKYCNQEHLGGNLPFIDDTQCGRNLKA</sequence>
<dbReference type="EMBL" id="JRKL02003466">
    <property type="protein sequence ID" value="KAF3955156.1"/>
    <property type="molecule type" value="Genomic_DNA"/>
</dbReference>
<evidence type="ECO:0000313" key="1">
    <source>
        <dbReference type="EMBL" id="KAF3955156.1"/>
    </source>
</evidence>
<accession>A0A8J4R2R8</accession>
<dbReference type="OrthoDB" id="10581945at2759"/>
<dbReference type="AlphaFoldDB" id="A0A8J4R2R8"/>
<evidence type="ECO:0000313" key="2">
    <source>
        <dbReference type="Proteomes" id="UP000737018"/>
    </source>
</evidence>
<protein>
    <submittedName>
        <fullName evidence="1">Uncharacterized protein</fullName>
    </submittedName>
</protein>
<organism evidence="1 2">
    <name type="scientific">Castanea mollissima</name>
    <name type="common">Chinese chestnut</name>
    <dbReference type="NCBI Taxonomy" id="60419"/>
    <lineage>
        <taxon>Eukaryota</taxon>
        <taxon>Viridiplantae</taxon>
        <taxon>Streptophyta</taxon>
        <taxon>Embryophyta</taxon>
        <taxon>Tracheophyta</taxon>
        <taxon>Spermatophyta</taxon>
        <taxon>Magnoliopsida</taxon>
        <taxon>eudicotyledons</taxon>
        <taxon>Gunneridae</taxon>
        <taxon>Pentapetalae</taxon>
        <taxon>rosids</taxon>
        <taxon>fabids</taxon>
        <taxon>Fagales</taxon>
        <taxon>Fagaceae</taxon>
        <taxon>Castanea</taxon>
    </lineage>
</organism>
<reference evidence="1" key="1">
    <citation type="submission" date="2020-03" db="EMBL/GenBank/DDBJ databases">
        <title>Castanea mollissima Vanexum genome sequencing.</title>
        <authorList>
            <person name="Staton M."/>
        </authorList>
    </citation>
    <scope>NUCLEOTIDE SEQUENCE</scope>
    <source>
        <tissue evidence="1">Leaf</tissue>
    </source>
</reference>